<dbReference type="PANTHER" id="PTHR43640">
    <property type="entry name" value="OS07G0260300 PROTEIN"/>
    <property type="match status" value="1"/>
</dbReference>
<sequence>MPLTASNEIAIGTRAPAFQLADSGGRKHGLEDFAGSKALLVAFLSNRCPYVVHIREAFAAYACEYAAKGVRVVAINSNDAAAYPEESAEALGKEAKQFGYDFPYLKDGSQDVAKAYGAACTPDLYLFDGDLKLFYHGQFDDSRPSNGIAVTGADLRAATDRILAGQGSPAEQKNAIGCNIKWLSGSEPAWFGAKVAAE</sequence>
<dbReference type="RefSeq" id="WP_222876605.1">
    <property type="nucleotide sequence ID" value="NZ_AP023361.1"/>
</dbReference>
<proteinExistence type="predicted"/>
<evidence type="ECO:0000313" key="2">
    <source>
        <dbReference type="EMBL" id="BCJ89935.1"/>
    </source>
</evidence>
<dbReference type="InterPro" id="IPR013740">
    <property type="entry name" value="Redoxin"/>
</dbReference>
<evidence type="ECO:0000259" key="1">
    <source>
        <dbReference type="PROSITE" id="PS51352"/>
    </source>
</evidence>
<protein>
    <submittedName>
        <fullName evidence="2">Thioredoxin family protein</fullName>
    </submittedName>
</protein>
<dbReference type="KEGG" id="tso:IZ6_06700"/>
<name>A0A6S6QQA5_9HYPH</name>
<dbReference type="AlphaFoldDB" id="A0A6S6QQA5"/>
<dbReference type="PROSITE" id="PS51352">
    <property type="entry name" value="THIOREDOXIN_2"/>
    <property type="match status" value="1"/>
</dbReference>
<dbReference type="Proteomes" id="UP000515317">
    <property type="component" value="Chromosome"/>
</dbReference>
<accession>A0A6S6QQA5</accession>
<dbReference type="InterPro" id="IPR036249">
    <property type="entry name" value="Thioredoxin-like_sf"/>
</dbReference>
<dbReference type="Gene3D" id="3.40.30.10">
    <property type="entry name" value="Glutaredoxin"/>
    <property type="match status" value="1"/>
</dbReference>
<dbReference type="CDD" id="cd02969">
    <property type="entry name" value="PRX_like1"/>
    <property type="match status" value="1"/>
</dbReference>
<dbReference type="EMBL" id="AP023361">
    <property type="protein sequence ID" value="BCJ89935.1"/>
    <property type="molecule type" value="Genomic_DNA"/>
</dbReference>
<organism evidence="2 3">
    <name type="scientific">Terrihabitans soli</name>
    <dbReference type="NCBI Taxonomy" id="708113"/>
    <lineage>
        <taxon>Bacteria</taxon>
        <taxon>Pseudomonadati</taxon>
        <taxon>Pseudomonadota</taxon>
        <taxon>Alphaproteobacteria</taxon>
        <taxon>Hyphomicrobiales</taxon>
        <taxon>Terrihabitans</taxon>
    </lineage>
</organism>
<gene>
    <name evidence="2" type="ORF">IZ6_06700</name>
</gene>
<dbReference type="Pfam" id="PF08534">
    <property type="entry name" value="Redoxin"/>
    <property type="match status" value="1"/>
</dbReference>
<dbReference type="InterPro" id="IPR013766">
    <property type="entry name" value="Thioredoxin_domain"/>
</dbReference>
<dbReference type="PANTHER" id="PTHR43640:SF1">
    <property type="entry name" value="THIOREDOXIN-DEPENDENT PEROXIREDOXIN"/>
    <property type="match status" value="1"/>
</dbReference>
<reference evidence="2 3" key="1">
    <citation type="submission" date="2020-08" db="EMBL/GenBank/DDBJ databases">
        <title>Genome sequence of Rhizobiales bacterium strain IZ6.</title>
        <authorList>
            <person name="Nakai R."/>
            <person name="Naganuma T."/>
        </authorList>
    </citation>
    <scope>NUCLEOTIDE SEQUENCE [LARGE SCALE GENOMIC DNA]</scope>
    <source>
        <strain evidence="2 3">IZ6</strain>
    </source>
</reference>
<evidence type="ECO:0000313" key="3">
    <source>
        <dbReference type="Proteomes" id="UP000515317"/>
    </source>
</evidence>
<dbReference type="GO" id="GO:0016491">
    <property type="term" value="F:oxidoreductase activity"/>
    <property type="evidence" value="ECO:0007669"/>
    <property type="project" value="InterPro"/>
</dbReference>
<feature type="domain" description="Thioredoxin" evidence="1">
    <location>
        <begin position="9"/>
        <end position="164"/>
    </location>
</feature>
<keyword evidence="3" id="KW-1185">Reference proteome</keyword>
<dbReference type="InterPro" id="IPR047262">
    <property type="entry name" value="PRX-like1"/>
</dbReference>
<dbReference type="SUPFAM" id="SSF52833">
    <property type="entry name" value="Thioredoxin-like"/>
    <property type="match status" value="1"/>
</dbReference>